<dbReference type="AlphaFoldDB" id="A0A8D8ES22"/>
<accession>A0A8D8ES22</accession>
<evidence type="ECO:0000313" key="2">
    <source>
        <dbReference type="EMBL" id="CAG6443699.1"/>
    </source>
</evidence>
<dbReference type="EMBL" id="HBUE01000796">
    <property type="protein sequence ID" value="CAG6443697.1"/>
    <property type="molecule type" value="Transcribed_RNA"/>
</dbReference>
<organism evidence="2">
    <name type="scientific">Culex pipiens</name>
    <name type="common">House mosquito</name>
    <dbReference type="NCBI Taxonomy" id="7175"/>
    <lineage>
        <taxon>Eukaryota</taxon>
        <taxon>Metazoa</taxon>
        <taxon>Ecdysozoa</taxon>
        <taxon>Arthropoda</taxon>
        <taxon>Hexapoda</taxon>
        <taxon>Insecta</taxon>
        <taxon>Pterygota</taxon>
        <taxon>Neoptera</taxon>
        <taxon>Endopterygota</taxon>
        <taxon>Diptera</taxon>
        <taxon>Nematocera</taxon>
        <taxon>Culicoidea</taxon>
        <taxon>Culicidae</taxon>
        <taxon>Culicinae</taxon>
        <taxon>Culicini</taxon>
        <taxon>Culex</taxon>
        <taxon>Culex</taxon>
    </lineage>
</organism>
<dbReference type="EMBL" id="HBUE01000795">
    <property type="protein sequence ID" value="CAG6443694.1"/>
    <property type="molecule type" value="Transcribed_RNA"/>
</dbReference>
<reference evidence="2" key="1">
    <citation type="submission" date="2021-05" db="EMBL/GenBank/DDBJ databases">
        <authorList>
            <person name="Alioto T."/>
            <person name="Alioto T."/>
            <person name="Gomez Garrido J."/>
        </authorList>
    </citation>
    <scope>NUCLEOTIDE SEQUENCE</scope>
</reference>
<name>A0A8D8ES22_CULPI</name>
<protein>
    <submittedName>
        <fullName evidence="2">(northern house mosquito) hypothetical protein</fullName>
    </submittedName>
</protein>
<feature type="region of interest" description="Disordered" evidence="1">
    <location>
        <begin position="114"/>
        <end position="135"/>
    </location>
</feature>
<sequence>MQLRGNATCLQGVLDDAQHHADSVDLHHDHLLGDFAQRRNGRRCEQHPDPRHQLCVHAAGPGDRGLSGPHLARDSADLLRAAVLLVLCGVLPVRWHRQKRPPLHLQRAGLAIARQVHGHRRRHDRPGGDDPRADVLPVQAADVPVRAVLQPEADSAHQLDAQPATGQGRHLDGVRAAQPGIHQHGKVLKMWLRVL</sequence>
<proteinExistence type="predicted"/>
<evidence type="ECO:0000256" key="1">
    <source>
        <dbReference type="SAM" id="MobiDB-lite"/>
    </source>
</evidence>
<dbReference type="EMBL" id="HBUE01000802">
    <property type="protein sequence ID" value="CAG6443699.1"/>
    <property type="molecule type" value="Transcribed_RNA"/>
</dbReference>